<name>A0A1I0FHK3_9BACI</name>
<reference evidence="6 7" key="1">
    <citation type="submission" date="2016-10" db="EMBL/GenBank/DDBJ databases">
        <authorList>
            <person name="de Groot N.N."/>
        </authorList>
    </citation>
    <scope>NUCLEOTIDE SEQUENCE [LARGE SCALE GENOMIC DNA]</scope>
    <source>
        <strain evidence="6 7">IBRC-M 10780</strain>
    </source>
</reference>
<keyword evidence="2" id="KW-0813">Transport</keyword>
<gene>
    <name evidence="6" type="ORF">SAMN05216389_11548</name>
</gene>
<keyword evidence="7" id="KW-1185">Reference proteome</keyword>
<dbReference type="InterPro" id="IPR003439">
    <property type="entry name" value="ABC_transporter-like_ATP-bd"/>
</dbReference>
<sequence>MQEPMLSLQKVNKMIGRNHIIRDLSFDVNPGEIFGFLGPNGAGKTTTIRMVVGLTGISSGDIRINDFSITKDYKNAIQYVGTIVENPELYPYLTAEKNLLHYARMSKNVTKEDIKQRLELVRLSHVRDQKVSRFSLGMKQRLGIAQAMLHNPKVLILDEPTNGLDPAGVREMRDYLRKVAKEENIAILVSSHLLSEMELMCDRFAIIQNGKLVKVEEVSSEGQMDVASFYRIEVDEPNKAKKLLLDKYVDEVGLDDEIIRVNVTKEKIGKIITFLTNNDMTIYEVIREKQTLEDRFLEATEGEVS</sequence>
<evidence type="ECO:0000256" key="1">
    <source>
        <dbReference type="ARBA" id="ARBA00005417"/>
    </source>
</evidence>
<feature type="domain" description="ABC transporter" evidence="5">
    <location>
        <begin position="6"/>
        <end position="234"/>
    </location>
</feature>
<dbReference type="InterPro" id="IPR003593">
    <property type="entry name" value="AAA+_ATPase"/>
</dbReference>
<evidence type="ECO:0000313" key="7">
    <source>
        <dbReference type="Proteomes" id="UP000198618"/>
    </source>
</evidence>
<accession>A0A1I0FHK3</accession>
<dbReference type="PROSITE" id="PS50893">
    <property type="entry name" value="ABC_TRANSPORTER_2"/>
    <property type="match status" value="1"/>
</dbReference>
<dbReference type="PANTHER" id="PTHR43335">
    <property type="entry name" value="ABC TRANSPORTER, ATP-BINDING PROTEIN"/>
    <property type="match status" value="1"/>
</dbReference>
<dbReference type="SMART" id="SM00382">
    <property type="entry name" value="AAA"/>
    <property type="match status" value="1"/>
</dbReference>
<dbReference type="STRING" id="930131.SAMN05216389_11548"/>
<dbReference type="Pfam" id="PF00005">
    <property type="entry name" value="ABC_tran"/>
    <property type="match status" value="1"/>
</dbReference>
<dbReference type="EMBL" id="FOHE01000015">
    <property type="protein sequence ID" value="SET57453.1"/>
    <property type="molecule type" value="Genomic_DNA"/>
</dbReference>
<dbReference type="PROSITE" id="PS00211">
    <property type="entry name" value="ABC_TRANSPORTER_1"/>
    <property type="match status" value="1"/>
</dbReference>
<dbReference type="GO" id="GO:0005524">
    <property type="term" value="F:ATP binding"/>
    <property type="evidence" value="ECO:0007669"/>
    <property type="project" value="UniProtKB-KW"/>
</dbReference>
<protein>
    <submittedName>
        <fullName evidence="6">ABC-2 type transport system ATP-binding protein</fullName>
    </submittedName>
</protein>
<dbReference type="InterPro" id="IPR027417">
    <property type="entry name" value="P-loop_NTPase"/>
</dbReference>
<dbReference type="GO" id="GO:0016887">
    <property type="term" value="F:ATP hydrolysis activity"/>
    <property type="evidence" value="ECO:0007669"/>
    <property type="project" value="InterPro"/>
</dbReference>
<dbReference type="InterPro" id="IPR017871">
    <property type="entry name" value="ABC_transporter-like_CS"/>
</dbReference>
<evidence type="ECO:0000259" key="5">
    <source>
        <dbReference type="PROSITE" id="PS50893"/>
    </source>
</evidence>
<evidence type="ECO:0000256" key="3">
    <source>
        <dbReference type="ARBA" id="ARBA00022741"/>
    </source>
</evidence>
<evidence type="ECO:0000256" key="2">
    <source>
        <dbReference type="ARBA" id="ARBA00022448"/>
    </source>
</evidence>
<proteinExistence type="inferred from homology"/>
<dbReference type="Gene3D" id="3.40.50.300">
    <property type="entry name" value="P-loop containing nucleotide triphosphate hydrolases"/>
    <property type="match status" value="1"/>
</dbReference>
<dbReference type="SUPFAM" id="SSF52540">
    <property type="entry name" value="P-loop containing nucleoside triphosphate hydrolases"/>
    <property type="match status" value="1"/>
</dbReference>
<keyword evidence="4 6" id="KW-0067">ATP-binding</keyword>
<dbReference type="PANTHER" id="PTHR43335:SF4">
    <property type="entry name" value="ABC TRANSPORTER, ATP-BINDING PROTEIN"/>
    <property type="match status" value="1"/>
</dbReference>
<organism evidence="6 7">
    <name type="scientific">Oceanobacillus limi</name>
    <dbReference type="NCBI Taxonomy" id="930131"/>
    <lineage>
        <taxon>Bacteria</taxon>
        <taxon>Bacillati</taxon>
        <taxon>Bacillota</taxon>
        <taxon>Bacilli</taxon>
        <taxon>Bacillales</taxon>
        <taxon>Bacillaceae</taxon>
        <taxon>Oceanobacillus</taxon>
    </lineage>
</organism>
<comment type="similarity">
    <text evidence="1">Belongs to the ABC transporter superfamily.</text>
</comment>
<evidence type="ECO:0000313" key="6">
    <source>
        <dbReference type="EMBL" id="SET57453.1"/>
    </source>
</evidence>
<keyword evidence="3" id="KW-0547">Nucleotide-binding</keyword>
<dbReference type="Proteomes" id="UP000198618">
    <property type="component" value="Unassembled WGS sequence"/>
</dbReference>
<evidence type="ECO:0000256" key="4">
    <source>
        <dbReference type="ARBA" id="ARBA00022840"/>
    </source>
</evidence>
<dbReference type="AlphaFoldDB" id="A0A1I0FHK3"/>